<evidence type="ECO:0000313" key="2">
    <source>
        <dbReference type="EMBL" id="OVE86349.1"/>
    </source>
</evidence>
<dbReference type="Pfam" id="PF07470">
    <property type="entry name" value="Glyco_hydro_88"/>
    <property type="match status" value="1"/>
</dbReference>
<dbReference type="InterPro" id="IPR010905">
    <property type="entry name" value="Glyco_hydro_88"/>
</dbReference>
<proteinExistence type="predicted"/>
<dbReference type="EMBL" id="MWPH01000001">
    <property type="protein sequence ID" value="OVE86349.1"/>
    <property type="molecule type" value="Genomic_DNA"/>
</dbReference>
<reference evidence="2 3" key="1">
    <citation type="submission" date="2017-02" db="EMBL/GenBank/DDBJ databases">
        <title>Natronthermophilus aegyptiacus gen. nov.,sp. nov., an aerobic, extremely halophilic alkalithermophilic archaeon isolated from the athalassohaline Wadi An Natrun, Egypt.</title>
        <authorList>
            <person name="Zhao B."/>
        </authorList>
    </citation>
    <scope>NUCLEOTIDE SEQUENCE [LARGE SCALE GENOMIC DNA]</scope>
    <source>
        <strain evidence="2 3">CGMCC 1.3597</strain>
    </source>
</reference>
<dbReference type="AlphaFoldDB" id="A0A202EDP8"/>
<dbReference type="RefSeq" id="WP_087714252.1">
    <property type="nucleotide sequence ID" value="NZ_MWPH01000001.1"/>
</dbReference>
<dbReference type="GO" id="GO:0005975">
    <property type="term" value="P:carbohydrate metabolic process"/>
    <property type="evidence" value="ECO:0007669"/>
    <property type="project" value="InterPro"/>
</dbReference>
<dbReference type="InterPro" id="IPR012341">
    <property type="entry name" value="6hp_glycosidase-like_sf"/>
</dbReference>
<evidence type="ECO:0000256" key="1">
    <source>
        <dbReference type="ARBA" id="ARBA00022801"/>
    </source>
</evidence>
<accession>A0A202EDP8</accession>
<organism evidence="2 3">
    <name type="scientific">Natronolimnobius baerhuensis</name>
    <dbReference type="NCBI Taxonomy" id="253108"/>
    <lineage>
        <taxon>Archaea</taxon>
        <taxon>Methanobacteriati</taxon>
        <taxon>Methanobacteriota</taxon>
        <taxon>Stenosarchaea group</taxon>
        <taxon>Halobacteria</taxon>
        <taxon>Halobacteriales</taxon>
        <taxon>Natrialbaceae</taxon>
        <taxon>Natronolimnobius</taxon>
    </lineage>
</organism>
<dbReference type="OrthoDB" id="342798at2157"/>
<dbReference type="Proteomes" id="UP000196084">
    <property type="component" value="Unassembled WGS sequence"/>
</dbReference>
<sequence length="349" mass="39623">MPRDRSVEELLPTVASYTNDLDFEDFIQGERPMVLRGFLATDDDEHTEIAEQYIDWAVRSQSSDGLMAYGSIDVVPEWDEHRIFRPIPDAGAVAVLALEVYENGGPESYLEACKRQFEYLHEEAPRSEDGGITHHMDDIELWIDAIYMMCPFMARYGQLTDTPEAIDEAVDQILVHAKRLRDPHSDLYRHIWREQPNSFPDGSLWLRGNGWFATGVLDTLDYIPEDHPKRDRVEELLVDHLESMADYQDASGFWHHLIDDDTMYLETSGTLQYAYAFVDAIERGLLEDDYLEVAEDAMNAAKTVVTTDGAVQRNAAMPGGPEAPQAINLYGQGWFLIAGQRLLESDADV</sequence>
<evidence type="ECO:0000313" key="3">
    <source>
        <dbReference type="Proteomes" id="UP000196084"/>
    </source>
</evidence>
<dbReference type="Gene3D" id="1.50.10.10">
    <property type="match status" value="1"/>
</dbReference>
<dbReference type="PANTHER" id="PTHR33886:SF8">
    <property type="entry name" value="UNSATURATED RHAMNOGALACTURONAN HYDROLASE (EUROFUNG)"/>
    <property type="match status" value="1"/>
</dbReference>
<dbReference type="InterPro" id="IPR052043">
    <property type="entry name" value="PolySaccharide_Degr_Enz"/>
</dbReference>
<keyword evidence="3" id="KW-1185">Reference proteome</keyword>
<dbReference type="PANTHER" id="PTHR33886">
    <property type="entry name" value="UNSATURATED RHAMNOGALACTURONAN HYDROLASE (EUROFUNG)"/>
    <property type="match status" value="1"/>
</dbReference>
<comment type="caution">
    <text evidence="2">The sequence shown here is derived from an EMBL/GenBank/DDBJ whole genome shotgun (WGS) entry which is preliminary data.</text>
</comment>
<dbReference type="InterPro" id="IPR008928">
    <property type="entry name" value="6-hairpin_glycosidase_sf"/>
</dbReference>
<gene>
    <name evidence="2" type="ORF">B2G88_06105</name>
</gene>
<dbReference type="GO" id="GO:0016787">
    <property type="term" value="F:hydrolase activity"/>
    <property type="evidence" value="ECO:0007669"/>
    <property type="project" value="UniProtKB-KW"/>
</dbReference>
<keyword evidence="1 2" id="KW-0378">Hydrolase</keyword>
<protein>
    <submittedName>
        <fullName evidence="2">Glycosyl hydrolase family 88</fullName>
    </submittedName>
</protein>
<dbReference type="SUPFAM" id="SSF48208">
    <property type="entry name" value="Six-hairpin glycosidases"/>
    <property type="match status" value="1"/>
</dbReference>
<name>A0A202EDP8_9EURY</name>